<feature type="non-terminal residue" evidence="5">
    <location>
        <position position="1"/>
    </location>
</feature>
<feature type="domain" description="Big-1" evidence="4">
    <location>
        <begin position="157"/>
        <end position="253"/>
    </location>
</feature>
<dbReference type="InterPro" id="IPR008964">
    <property type="entry name" value="Invasin/intimin_cell_adhesion"/>
</dbReference>
<proteinExistence type="inferred from homology"/>
<dbReference type="Gene3D" id="2.60.40.3710">
    <property type="match status" value="1"/>
</dbReference>
<dbReference type="Pfam" id="PF13205">
    <property type="entry name" value="Big_5"/>
    <property type="match status" value="1"/>
</dbReference>
<feature type="non-terminal residue" evidence="5">
    <location>
        <position position="379"/>
    </location>
</feature>
<sequence length="379" mass="39514">EVGWTDDITLPSWTDGQTYEVKAKALDKAGNTFEGTAITFTYDTTPPTVTAKSPTGSDVAVASSITITFSEAMNQTSAQSAFSTSPSVSGSFSWDGNTLTFDPSDNLSYGTEYTVTVAGTAEDLAGNGLDGDKDGTAEGSPTDDYSWSFTTGTAPSTVTLTAEPIQIPADGVSTANITATVKDKDGNPVSDGTEVRFTTDEGSFIDGALTIDKKTTDGIATAELKSILSTETVIATITAEANGSKGATSVFFIEAGGTEVIERKVEITAPGDDAIDARSEADTEVTKRGDGTPTITVAKYESNPGGTIPSGFAATGEYIDVHLDSSEGVDQIEIKNYYTAAQVAGIDESSLRMRWWDGESWVQCSDSNVNTSDVNGYSG</sequence>
<dbReference type="PROSITE" id="PS51127">
    <property type="entry name" value="BIG1"/>
    <property type="match status" value="1"/>
</dbReference>
<evidence type="ECO:0000256" key="2">
    <source>
        <dbReference type="ARBA" id="ARBA00022729"/>
    </source>
</evidence>
<dbReference type="SMART" id="SM00634">
    <property type="entry name" value="BID_1"/>
    <property type="match status" value="1"/>
</dbReference>
<dbReference type="Pfam" id="PF09134">
    <property type="entry name" value="Invasin_D3"/>
    <property type="match status" value="1"/>
</dbReference>
<dbReference type="Gene3D" id="2.60.40.10">
    <property type="entry name" value="Immunoglobulins"/>
    <property type="match status" value="1"/>
</dbReference>
<evidence type="ECO:0000256" key="1">
    <source>
        <dbReference type="ARBA" id="ARBA00010116"/>
    </source>
</evidence>
<dbReference type="InterPro" id="IPR013783">
    <property type="entry name" value="Ig-like_fold"/>
</dbReference>
<dbReference type="SUPFAM" id="SSF49373">
    <property type="entry name" value="Invasin/intimin cell-adhesion fragments"/>
    <property type="match status" value="1"/>
</dbReference>
<accession>X1N571</accession>
<organism evidence="5">
    <name type="scientific">marine sediment metagenome</name>
    <dbReference type="NCBI Taxonomy" id="412755"/>
    <lineage>
        <taxon>unclassified sequences</taxon>
        <taxon>metagenomes</taxon>
        <taxon>ecological metagenomes</taxon>
    </lineage>
</organism>
<dbReference type="InterPro" id="IPR015217">
    <property type="entry name" value="Invasin_dom_3"/>
</dbReference>
<dbReference type="AlphaFoldDB" id="X1N571"/>
<dbReference type="InterPro" id="IPR032812">
    <property type="entry name" value="SbsA_Ig"/>
</dbReference>
<comment type="similarity">
    <text evidence="1">Belongs to the intimin/invasin family.</text>
</comment>
<name>X1N571_9ZZZZ</name>
<reference evidence="5" key="1">
    <citation type="journal article" date="2014" name="Front. Microbiol.">
        <title>High frequency of phylogenetically diverse reductive dehalogenase-homologous genes in deep subseafloor sedimentary metagenomes.</title>
        <authorList>
            <person name="Kawai M."/>
            <person name="Futagami T."/>
            <person name="Toyoda A."/>
            <person name="Takaki Y."/>
            <person name="Nishi S."/>
            <person name="Hori S."/>
            <person name="Arai W."/>
            <person name="Tsubouchi T."/>
            <person name="Morono Y."/>
            <person name="Uchiyama I."/>
            <person name="Ito T."/>
            <person name="Fujiyama A."/>
            <person name="Inagaki F."/>
            <person name="Takami H."/>
        </authorList>
    </citation>
    <scope>NUCLEOTIDE SEQUENCE</scope>
    <source>
        <strain evidence="5">Expedition CK06-06</strain>
    </source>
</reference>
<protein>
    <recommendedName>
        <fullName evidence="4">Big-1 domain-containing protein</fullName>
    </recommendedName>
</protein>
<evidence type="ECO:0000259" key="4">
    <source>
        <dbReference type="PROSITE" id="PS51127"/>
    </source>
</evidence>
<gene>
    <name evidence="5" type="ORF">S06H3_15944</name>
</gene>
<comment type="caution">
    <text evidence="5">The sequence shown here is derived from an EMBL/GenBank/DDBJ whole genome shotgun (WGS) entry which is preliminary data.</text>
</comment>
<dbReference type="InterPro" id="IPR003344">
    <property type="entry name" value="Big_1_dom"/>
</dbReference>
<evidence type="ECO:0000256" key="3">
    <source>
        <dbReference type="SAM" id="MobiDB-lite"/>
    </source>
</evidence>
<feature type="region of interest" description="Disordered" evidence="3">
    <location>
        <begin position="123"/>
        <end position="145"/>
    </location>
</feature>
<evidence type="ECO:0000313" key="5">
    <source>
        <dbReference type="EMBL" id="GAI13774.1"/>
    </source>
</evidence>
<keyword evidence="2" id="KW-0732">Signal</keyword>
<dbReference type="EMBL" id="BARV01007864">
    <property type="protein sequence ID" value="GAI13774.1"/>
    <property type="molecule type" value="Genomic_DNA"/>
</dbReference>